<organism evidence="9 10">
    <name type="scientific">Poseidonibacter parvus</name>
    <dbReference type="NCBI Taxonomy" id="1850254"/>
    <lineage>
        <taxon>Bacteria</taxon>
        <taxon>Pseudomonadati</taxon>
        <taxon>Campylobacterota</taxon>
        <taxon>Epsilonproteobacteria</taxon>
        <taxon>Campylobacterales</taxon>
        <taxon>Arcobacteraceae</taxon>
        <taxon>Poseidonibacter</taxon>
    </lineage>
</organism>
<evidence type="ECO:0000256" key="4">
    <source>
        <dbReference type="ARBA" id="ARBA00022692"/>
    </source>
</evidence>
<evidence type="ECO:0000313" key="9">
    <source>
        <dbReference type="EMBL" id="APW65302.1"/>
    </source>
</evidence>
<feature type="transmembrane region" description="Helical" evidence="7">
    <location>
        <begin position="25"/>
        <end position="45"/>
    </location>
</feature>
<gene>
    <name evidence="9" type="ORF">LPB137_05280</name>
</gene>
<keyword evidence="5 7" id="KW-1133">Transmembrane helix</keyword>
<evidence type="ECO:0000256" key="6">
    <source>
        <dbReference type="ARBA" id="ARBA00023136"/>
    </source>
</evidence>
<keyword evidence="2" id="KW-1003">Cell membrane</keyword>
<keyword evidence="6 7" id="KW-0472">Membrane</keyword>
<evidence type="ECO:0000256" key="1">
    <source>
        <dbReference type="ARBA" id="ARBA00004533"/>
    </source>
</evidence>
<dbReference type="OrthoDB" id="9806984at2"/>
<dbReference type="InterPro" id="IPR051800">
    <property type="entry name" value="PqiA-PqiB_transport"/>
</dbReference>
<accession>A0A1P8KL60</accession>
<evidence type="ECO:0000256" key="5">
    <source>
        <dbReference type="ARBA" id="ARBA00022989"/>
    </source>
</evidence>
<feature type="domain" description="Mce/MlaD" evidence="8">
    <location>
        <begin position="530"/>
        <end position="588"/>
    </location>
</feature>
<comment type="subcellular location">
    <subcellularLocation>
        <location evidence="1">Cell inner membrane</location>
    </subcellularLocation>
</comment>
<keyword evidence="4 7" id="KW-0812">Transmembrane</keyword>
<dbReference type="PANTHER" id="PTHR30462">
    <property type="entry name" value="INTERMEMBRANE TRANSPORT PROTEIN PQIB-RELATED"/>
    <property type="match status" value="1"/>
</dbReference>
<feature type="domain" description="Mce/MlaD" evidence="8">
    <location>
        <begin position="52"/>
        <end position="142"/>
    </location>
</feature>
<sequence>MSDKEIIEKQNDDVIYKAKEDDKKAVSSIWLLPIIILGILAWISYESYMKKGTNITVVFKSAEGLKEGATVLEYKGLQLGKVTKIDINDDLENVKVNILVKSEASKYVASEGSRFWIRRPTISLTKVSGLSTLVDGYKIEISPKFRTDKEFENAKEKYDFIGLDSKPDDELASNGYYVSLIANDKDSIEVGTPIFYNKYQIGEVVSKDFKFEKVFLNVYIYDKYNYLVNKSSKFVLNEALKVSYGPSGLNVEIGSLYSALVGGVTVITPDKNDIKIEKDEVYTLFAGKDSLEKKEYFHIKFANANGIDANTPIIYKGLAIGKLTSLDLRNDTLTSKAFIYEKYKYLLTNKTQFYIESPEISLEGVKNLGNIVKGNFVSLNYEEGEPNNIFTVNNSKESKEIDSSLIYTLKSDSLNSITKKSKVYFKNIEIGKVIYYSLTKDLKKVNIQILIDEKYKKLIHNHTLFYDMSSKLLELKNFDIDINYAGVNPLLNGAIAIEEIRRDKKLSRKSFKLYESYKEVEKLKRLHNDGFTIDAYFNNDFKIKKNMAIVYKNQEIGFVKAIKFDSKKSNAKLFIYKDYKKYINKTSRFYKKGVIDLNASLNGILFNMDNFTSLLEGSIVLENNTDMLYSKYNIYSSEDEMKDSSNSITIIFDDVEGVHEQFSQLTYKGVKVGKVTKVSLNEKQKVVVKAQIYNDYKSFTKEGTVFYLKKPKISLQEVSNIGSSVMAVNIGVIKSNNKKSQIRFKGFDTLPSLDKSYHGTIFKVHAKHASSANVDAPIYYKNVQIGKINKIDLSNDASSVIMDCLIYEKYTNFVRSNSVFYDISGFNMKFSLFSGSKVESNTFTSILKGGLVVVTPYLYDRPANSKDKFLLVEELTEDWESISPSIKKY</sequence>
<dbReference type="InterPro" id="IPR003399">
    <property type="entry name" value="Mce/MlaD"/>
</dbReference>
<feature type="domain" description="Mce/MlaD" evidence="8">
    <location>
        <begin position="760"/>
        <end position="819"/>
    </location>
</feature>
<dbReference type="EMBL" id="CP019070">
    <property type="protein sequence ID" value="APW65302.1"/>
    <property type="molecule type" value="Genomic_DNA"/>
</dbReference>
<feature type="domain" description="Mce/MlaD" evidence="8">
    <location>
        <begin position="406"/>
        <end position="464"/>
    </location>
</feature>
<dbReference type="Pfam" id="PF02470">
    <property type="entry name" value="MlaD"/>
    <property type="match status" value="6"/>
</dbReference>
<keyword evidence="3" id="KW-0997">Cell inner membrane</keyword>
<feature type="domain" description="Mce/MlaD" evidence="8">
    <location>
        <begin position="295"/>
        <end position="378"/>
    </location>
</feature>
<proteinExistence type="predicted"/>
<dbReference type="RefSeq" id="WP_076085373.1">
    <property type="nucleotide sequence ID" value="NZ_CP019070.1"/>
</dbReference>
<reference evidence="9 10" key="1">
    <citation type="submission" date="2017-01" db="EMBL/GenBank/DDBJ databases">
        <title>Genome sequencing of Arcobacter sp. LPB0137.</title>
        <authorList>
            <person name="Lee G.-W."/>
            <person name="Yi H."/>
        </authorList>
    </citation>
    <scope>NUCLEOTIDE SEQUENCE [LARGE SCALE GENOMIC DNA]</scope>
    <source>
        <strain evidence="9 10">LPB0137</strain>
    </source>
</reference>
<feature type="domain" description="Mce/MlaD" evidence="8">
    <location>
        <begin position="646"/>
        <end position="713"/>
    </location>
</feature>
<protein>
    <submittedName>
        <fullName evidence="9">Paraquat-inducible protein B</fullName>
    </submittedName>
</protein>
<dbReference type="PANTHER" id="PTHR30462:SF0">
    <property type="entry name" value="INTERMEMBRANE TRANSPORT PROTEIN YEBT"/>
    <property type="match status" value="1"/>
</dbReference>
<evidence type="ECO:0000256" key="7">
    <source>
        <dbReference type="SAM" id="Phobius"/>
    </source>
</evidence>
<dbReference type="Proteomes" id="UP000186074">
    <property type="component" value="Chromosome"/>
</dbReference>
<dbReference type="STRING" id="1850254.LPB137_05280"/>
<dbReference type="GO" id="GO:0005886">
    <property type="term" value="C:plasma membrane"/>
    <property type="evidence" value="ECO:0007669"/>
    <property type="project" value="UniProtKB-SubCell"/>
</dbReference>
<name>A0A1P8KL60_9BACT</name>
<evidence type="ECO:0000256" key="3">
    <source>
        <dbReference type="ARBA" id="ARBA00022519"/>
    </source>
</evidence>
<dbReference type="AlphaFoldDB" id="A0A1P8KL60"/>
<keyword evidence="10" id="KW-1185">Reference proteome</keyword>
<dbReference type="KEGG" id="alp:LPB137_05280"/>
<evidence type="ECO:0000259" key="8">
    <source>
        <dbReference type="Pfam" id="PF02470"/>
    </source>
</evidence>
<evidence type="ECO:0000256" key="2">
    <source>
        <dbReference type="ARBA" id="ARBA00022475"/>
    </source>
</evidence>
<evidence type="ECO:0000313" key="10">
    <source>
        <dbReference type="Proteomes" id="UP000186074"/>
    </source>
</evidence>